<dbReference type="SUPFAM" id="SSF53649">
    <property type="entry name" value="Alkaline phosphatase-like"/>
    <property type="match status" value="1"/>
</dbReference>
<dbReference type="InterPro" id="IPR017850">
    <property type="entry name" value="Alkaline_phosphatase_core_sf"/>
</dbReference>
<dbReference type="AlphaFoldDB" id="A0A1I5FND3"/>
<dbReference type="STRING" id="1527.SAMN04489757_11513"/>
<proteinExistence type="predicted"/>
<dbReference type="Pfam" id="PF01663">
    <property type="entry name" value="Phosphodiest"/>
    <property type="match status" value="1"/>
</dbReference>
<evidence type="ECO:0000313" key="2">
    <source>
        <dbReference type="Proteomes" id="UP000198806"/>
    </source>
</evidence>
<reference evidence="1 2" key="1">
    <citation type="submission" date="2016-10" db="EMBL/GenBank/DDBJ databases">
        <authorList>
            <person name="de Groot N.N."/>
        </authorList>
    </citation>
    <scope>NUCLEOTIDE SEQUENCE [LARGE SCALE GENOMIC DNA]</scope>
    <source>
        <strain evidence="1 2">DSM 1283</strain>
    </source>
</reference>
<organism evidence="1 2">
    <name type="scientific">Anaerocolumna aminovalerica</name>
    <dbReference type="NCBI Taxonomy" id="1527"/>
    <lineage>
        <taxon>Bacteria</taxon>
        <taxon>Bacillati</taxon>
        <taxon>Bacillota</taxon>
        <taxon>Clostridia</taxon>
        <taxon>Lachnospirales</taxon>
        <taxon>Lachnospiraceae</taxon>
        <taxon>Anaerocolumna</taxon>
    </lineage>
</organism>
<name>A0A1I5FND3_9FIRM</name>
<dbReference type="Proteomes" id="UP000198806">
    <property type="component" value="Unassembled WGS sequence"/>
</dbReference>
<protein>
    <submittedName>
        <fullName evidence="1">Predicted pyrophosphatase or phosphodiesterase, AlkP superfamily</fullName>
    </submittedName>
</protein>
<dbReference type="EMBL" id="FOWD01000015">
    <property type="protein sequence ID" value="SFO25133.1"/>
    <property type="molecule type" value="Genomic_DNA"/>
</dbReference>
<dbReference type="InterPro" id="IPR002591">
    <property type="entry name" value="Phosphodiest/P_Trfase"/>
</dbReference>
<keyword evidence="2" id="KW-1185">Reference proteome</keyword>
<gene>
    <name evidence="1" type="ORF">SAMN04489757_11513</name>
</gene>
<dbReference type="OrthoDB" id="502398at2"/>
<dbReference type="Gene3D" id="3.40.720.10">
    <property type="entry name" value="Alkaline Phosphatase, subunit A"/>
    <property type="match status" value="1"/>
</dbReference>
<dbReference type="RefSeq" id="WP_091686559.1">
    <property type="nucleotide sequence ID" value="NZ_BAABFM010000024.1"/>
</dbReference>
<accession>A0A1I5FND3</accession>
<evidence type="ECO:0000313" key="1">
    <source>
        <dbReference type="EMBL" id="SFO25133.1"/>
    </source>
</evidence>
<sequence>MFQYLNYEKSILSLINSIEKYYGIKNDHSTLKIADTILENRYRNVVVMVFDAMGSRNLQEMLPENSFLRKHMLNEIYSVFPPTTTAATTTLESGLAPSEHSWLGWSLHFSEVKDNVNIFINTNDVGKVVADYHVANRYIPYRTVIDKIREQKDIRAESISRFGTYHVESFEEIIDSVEKLCNEDGRHYLYTYWNEPDSSMHTKGVTSEEAITWVKRINSEIEKLCNKLQDTVIFIISDHGHIDGRNEYIGDYPDIVDTLKWLPSIEPRALAFYVKEGREKEFCNAFLQHFEKDFILLSKQEVLKQNLFGTGNKHPNFEEFLGDYLAVAVSDVSIFNSREEANQFVGVHAGMTEKEMLVPLIVVEKR</sequence>